<accession>A0A1C3ESN9</accession>
<dbReference type="STRING" id="1841610.A6X21_16135"/>
<reference evidence="2 3" key="1">
    <citation type="submission" date="2016-05" db="EMBL/GenBank/DDBJ databases">
        <title>Genomic and physiological characterization of Planctopirus sp. isolated from fresh water lake.</title>
        <authorList>
            <person name="Subhash Y."/>
            <person name="Ramana C."/>
        </authorList>
    </citation>
    <scope>NUCLEOTIDE SEQUENCE [LARGE SCALE GENOMIC DNA]</scope>
    <source>
        <strain evidence="2 3">JC280</strain>
    </source>
</reference>
<dbReference type="RefSeq" id="WP_068845635.1">
    <property type="nucleotide sequence ID" value="NZ_LYDR01000027.1"/>
</dbReference>
<dbReference type="Gene3D" id="3.40.50.150">
    <property type="entry name" value="Vaccinia Virus protein VP39"/>
    <property type="match status" value="1"/>
</dbReference>
<feature type="domain" description="THUMP-like" evidence="1">
    <location>
        <begin position="324"/>
        <end position="395"/>
    </location>
</feature>
<evidence type="ECO:0000259" key="1">
    <source>
        <dbReference type="Pfam" id="PF18096"/>
    </source>
</evidence>
<comment type="caution">
    <text evidence="2">The sequence shown here is derived from an EMBL/GenBank/DDBJ whole genome shotgun (WGS) entry which is preliminary data.</text>
</comment>
<sequence length="407" mass="45634">MNFTADEQIEWERWRRLKELPKIFQRLAEIEGPEFRRQELLRREYPAELVTLAMLVADLRQRAQGRFELASRLWFDRKSLEQTTTEAIARHKARRFPVGETVVDLCSGAGGDAIALAARGPIVAVDSNPLQLVRLQWNAEVYGVDQKIEFQQGLAETIDISNKWVHIDPDRRPDLLSKGLSGRIQRIEDLAPPLEVLQNIMQQSRGGAIKLSPASNFGGKFPDAEIELISLSGECKEATVWFGELAGEAPFRATILPEGASLAGHPLSVMTRVEPPGRYIFDPDPAVVRSGLVDVMADQLDLWRLDDAEEYLTGSEPTLSPFVQTFEIEQIVSGNERELKAAIRERGYRELEIKCRHVRVDANQLRKKLPLGNGPAGVLFVARIAGKTSHVLARRLSYRSQSAVSKV</sequence>
<evidence type="ECO:0000313" key="3">
    <source>
        <dbReference type="Proteomes" id="UP000094828"/>
    </source>
</evidence>
<organism evidence="2 3">
    <name type="scientific">Planctopirus hydrillae</name>
    <dbReference type="NCBI Taxonomy" id="1841610"/>
    <lineage>
        <taxon>Bacteria</taxon>
        <taxon>Pseudomonadati</taxon>
        <taxon>Planctomycetota</taxon>
        <taxon>Planctomycetia</taxon>
        <taxon>Planctomycetales</taxon>
        <taxon>Planctomycetaceae</taxon>
        <taxon>Planctopirus</taxon>
    </lineage>
</organism>
<dbReference type="InterPro" id="IPR029063">
    <property type="entry name" value="SAM-dependent_MTases_sf"/>
</dbReference>
<dbReference type="Proteomes" id="UP000094828">
    <property type="component" value="Unassembled WGS sequence"/>
</dbReference>
<dbReference type="CDD" id="cd02440">
    <property type="entry name" value="AdoMet_MTases"/>
    <property type="match status" value="1"/>
</dbReference>
<dbReference type="SUPFAM" id="SSF53335">
    <property type="entry name" value="S-adenosyl-L-methionine-dependent methyltransferases"/>
    <property type="match status" value="1"/>
</dbReference>
<dbReference type="Pfam" id="PF09445">
    <property type="entry name" value="Methyltransf_15"/>
    <property type="match status" value="1"/>
</dbReference>
<name>A0A1C3ESN9_9PLAN</name>
<dbReference type="AlphaFoldDB" id="A0A1C3ESN9"/>
<dbReference type="OrthoDB" id="9810570at2"/>
<evidence type="ECO:0000313" key="2">
    <source>
        <dbReference type="EMBL" id="ODA36337.1"/>
    </source>
</evidence>
<dbReference type="Pfam" id="PF18096">
    <property type="entry name" value="Thump_like"/>
    <property type="match status" value="1"/>
</dbReference>
<dbReference type="InterPro" id="IPR041497">
    <property type="entry name" value="Thump-like"/>
</dbReference>
<gene>
    <name evidence="2" type="ORF">A6X21_16135</name>
</gene>
<proteinExistence type="predicted"/>
<keyword evidence="3" id="KW-1185">Reference proteome</keyword>
<protein>
    <recommendedName>
        <fullName evidence="1">THUMP-like domain-containing protein</fullName>
    </recommendedName>
</protein>
<dbReference type="PANTHER" id="PTHR14741">
    <property type="entry name" value="S-ADENOSYLMETHIONINE-DEPENDENT METHYLTRANSFERASE RELATED"/>
    <property type="match status" value="1"/>
</dbReference>
<dbReference type="EMBL" id="LYDR01000027">
    <property type="protein sequence ID" value="ODA36337.1"/>
    <property type="molecule type" value="Genomic_DNA"/>
</dbReference>
<dbReference type="PANTHER" id="PTHR14741:SF32">
    <property type="entry name" value="TRIMETHYLGUANOSINE SYNTHASE"/>
    <property type="match status" value="1"/>
</dbReference>
<dbReference type="InterPro" id="IPR019012">
    <property type="entry name" value="RNA_cap_Gua-N2-MeTrfase"/>
</dbReference>
<dbReference type="GO" id="GO:0036261">
    <property type="term" value="P:7-methylguanosine cap hypermethylation"/>
    <property type="evidence" value="ECO:0007669"/>
    <property type="project" value="InterPro"/>
</dbReference>
<dbReference type="GO" id="GO:0008168">
    <property type="term" value="F:methyltransferase activity"/>
    <property type="evidence" value="ECO:0007669"/>
    <property type="project" value="InterPro"/>
</dbReference>